<evidence type="ECO:0000259" key="5">
    <source>
        <dbReference type="PROSITE" id="PS50901"/>
    </source>
</evidence>
<feature type="domain" description="FtsK" evidence="5">
    <location>
        <begin position="324"/>
        <end position="504"/>
    </location>
</feature>
<dbReference type="Proteomes" id="UP000466445">
    <property type="component" value="Chromosome"/>
</dbReference>
<evidence type="ECO:0000313" key="6">
    <source>
        <dbReference type="EMBL" id="BBY57494.1"/>
    </source>
</evidence>
<dbReference type="NCBIfam" id="TIGR03925">
    <property type="entry name" value="T7SS_EccC_b"/>
    <property type="match status" value="1"/>
</dbReference>
<organism evidence="6 7">
    <name type="scientific">Mycolicibacterium sarraceniae</name>
    <dbReference type="NCBI Taxonomy" id="1534348"/>
    <lineage>
        <taxon>Bacteria</taxon>
        <taxon>Bacillati</taxon>
        <taxon>Actinomycetota</taxon>
        <taxon>Actinomycetes</taxon>
        <taxon>Mycobacteriales</taxon>
        <taxon>Mycobacteriaceae</taxon>
        <taxon>Mycolicibacterium</taxon>
    </lineage>
</organism>
<evidence type="ECO:0000313" key="7">
    <source>
        <dbReference type="Proteomes" id="UP000466445"/>
    </source>
</evidence>
<dbReference type="SUPFAM" id="SSF52540">
    <property type="entry name" value="P-loop containing nucleoside triphosphate hydrolases"/>
    <property type="match status" value="2"/>
</dbReference>
<dbReference type="InterPro" id="IPR002543">
    <property type="entry name" value="FtsK_dom"/>
</dbReference>
<evidence type="ECO:0000256" key="4">
    <source>
        <dbReference type="PROSITE-ProRule" id="PRU00289"/>
    </source>
</evidence>
<proteinExistence type="predicted"/>
<dbReference type="PANTHER" id="PTHR22683">
    <property type="entry name" value="SPORULATION PROTEIN RELATED"/>
    <property type="match status" value="1"/>
</dbReference>
<dbReference type="AlphaFoldDB" id="A0A7I7SKI0"/>
<evidence type="ECO:0000256" key="3">
    <source>
        <dbReference type="ARBA" id="ARBA00022840"/>
    </source>
</evidence>
<keyword evidence="1" id="KW-0677">Repeat</keyword>
<reference evidence="6 7" key="1">
    <citation type="journal article" date="2019" name="Emerg. Microbes Infect.">
        <title>Comprehensive subspecies identification of 175 nontuberculous mycobacteria species based on 7547 genomic profiles.</title>
        <authorList>
            <person name="Matsumoto Y."/>
            <person name="Kinjo T."/>
            <person name="Motooka D."/>
            <person name="Nabeya D."/>
            <person name="Jung N."/>
            <person name="Uechi K."/>
            <person name="Horii T."/>
            <person name="Iida T."/>
            <person name="Fujita J."/>
            <person name="Nakamura S."/>
        </authorList>
    </citation>
    <scope>NUCLEOTIDE SEQUENCE [LARGE SCALE GENOMIC DNA]</scope>
    <source>
        <strain evidence="6 7">JCM 30395</strain>
    </source>
</reference>
<dbReference type="InterPro" id="IPR050206">
    <property type="entry name" value="FtsK/SpoIIIE/SftA"/>
</dbReference>
<dbReference type="EMBL" id="AP022595">
    <property type="protein sequence ID" value="BBY57494.1"/>
    <property type="molecule type" value="Genomic_DNA"/>
</dbReference>
<dbReference type="PROSITE" id="PS50901">
    <property type="entry name" value="FTSK"/>
    <property type="match status" value="2"/>
</dbReference>
<protein>
    <recommendedName>
        <fullName evidence="5">FtsK domain-containing protein</fullName>
    </recommendedName>
</protein>
<keyword evidence="3 4" id="KW-0067">ATP-binding</keyword>
<dbReference type="Gene3D" id="3.40.50.300">
    <property type="entry name" value="P-loop containing nucleotide triphosphate hydrolases"/>
    <property type="match status" value="2"/>
</dbReference>
<evidence type="ECO:0000256" key="1">
    <source>
        <dbReference type="ARBA" id="ARBA00022737"/>
    </source>
</evidence>
<accession>A0A7I7SKI0</accession>
<dbReference type="InterPro" id="IPR027417">
    <property type="entry name" value="P-loop_NTPase"/>
</dbReference>
<dbReference type="GO" id="GO:0005524">
    <property type="term" value="F:ATP binding"/>
    <property type="evidence" value="ECO:0007669"/>
    <property type="project" value="UniProtKB-UniRule"/>
</dbReference>
<dbReference type="GO" id="GO:0003677">
    <property type="term" value="F:DNA binding"/>
    <property type="evidence" value="ECO:0007669"/>
    <property type="project" value="InterPro"/>
</dbReference>
<feature type="domain" description="FtsK" evidence="5">
    <location>
        <begin position="76"/>
        <end position="247"/>
    </location>
</feature>
<evidence type="ECO:0000256" key="2">
    <source>
        <dbReference type="ARBA" id="ARBA00022741"/>
    </source>
</evidence>
<feature type="binding site" evidence="4">
    <location>
        <begin position="341"/>
        <end position="348"/>
    </location>
    <ligand>
        <name>ATP</name>
        <dbReference type="ChEBI" id="CHEBI:30616"/>
    </ligand>
</feature>
<gene>
    <name evidence="6" type="ORF">MSAR_06300</name>
</gene>
<dbReference type="Pfam" id="PF01580">
    <property type="entry name" value="FtsK_SpoIIIE"/>
    <property type="match status" value="1"/>
</dbReference>
<sequence>MRLFTSVPTRPVIADHGSGPTAWDVIVESRRGGGTSAHRVWLPPLTQSPRLAELDVDGGELTAAIGLVDLPFEQRRAPYVVDLGGAGGNVAVAGAPQSGKSTALRTMITALAARHDPRRIQFYCLDFGGGTLEGLRLLPHVGAVACRRERELVRRVVSHIGSILSGRESRRDADGYGDVFLVVDGWPVLREEFPDLEATITSHAARGLSFGIHLILTAARWADIRPGLKDQIGTRIELRLGDPIDSETDRKQAALVPIDRPGRGITRAGQHFVVATPDGVDVDRGGSWQAPPVRLLPLLVEYSAVLDCAADQGRVLLGIGENRLEPVAVDFGWQQHVLILGDSGCGKTAALRMLCAEIARGAMTRPASVFVVDYRRGLLGVAESGHVVGYAFSPSSLADRLPGLIALLQRRLPAAETSMEQLKSRSWWSGPEVFVVVDDYDVVSATSPDALSALLALLPHAMDIGLHLMVARRCAGSARAMFEPLLAQLRDSGCVGLLMSGSPDEGTLIGHHRAADQPPGRGVLVTRSAAELVQVSWCPP</sequence>
<feature type="binding site" evidence="4">
    <location>
        <begin position="94"/>
        <end position="101"/>
    </location>
    <ligand>
        <name>ATP</name>
        <dbReference type="ChEBI" id="CHEBI:30616"/>
    </ligand>
</feature>
<dbReference type="InterPro" id="IPR023837">
    <property type="entry name" value="EccCb-like_Actinobacteria"/>
</dbReference>
<keyword evidence="2 4" id="KW-0547">Nucleotide-binding</keyword>
<name>A0A7I7SKI0_9MYCO</name>
<dbReference type="KEGG" id="msar:MSAR_06300"/>
<dbReference type="PANTHER" id="PTHR22683:SF1">
    <property type="entry name" value="TYPE VII SECRETION SYSTEM PROTEIN ESSC"/>
    <property type="match status" value="1"/>
</dbReference>
<keyword evidence="7" id="KW-1185">Reference proteome</keyword>